<dbReference type="InParanoid" id="A0A1Z5JR24"/>
<dbReference type="Proteomes" id="UP000198406">
    <property type="component" value="Unassembled WGS sequence"/>
</dbReference>
<proteinExistence type="predicted"/>
<reference evidence="1 2" key="1">
    <citation type="journal article" date="2015" name="Plant Cell">
        <title>Oil accumulation by the oleaginous diatom Fistulifera solaris as revealed by the genome and transcriptome.</title>
        <authorList>
            <person name="Tanaka T."/>
            <person name="Maeda Y."/>
            <person name="Veluchamy A."/>
            <person name="Tanaka M."/>
            <person name="Abida H."/>
            <person name="Marechal E."/>
            <person name="Bowler C."/>
            <person name="Muto M."/>
            <person name="Sunaga Y."/>
            <person name="Tanaka M."/>
            <person name="Yoshino T."/>
            <person name="Taniguchi T."/>
            <person name="Fukuda Y."/>
            <person name="Nemoto M."/>
            <person name="Matsumoto M."/>
            <person name="Wong P.S."/>
            <person name="Aburatani S."/>
            <person name="Fujibuchi W."/>
        </authorList>
    </citation>
    <scope>NUCLEOTIDE SEQUENCE [LARGE SCALE GENOMIC DNA]</scope>
    <source>
        <strain evidence="1 2">JPCC DA0580</strain>
    </source>
</reference>
<gene>
    <name evidence="1" type="ORF">FisN_3Hh300</name>
</gene>
<accession>A0A1Z5JR24</accession>
<protein>
    <submittedName>
        <fullName evidence="1">Uncharacterized protein</fullName>
    </submittedName>
</protein>
<dbReference type="EMBL" id="BDSP01000102">
    <property type="protein sequence ID" value="GAX16218.1"/>
    <property type="molecule type" value="Genomic_DNA"/>
</dbReference>
<evidence type="ECO:0000313" key="1">
    <source>
        <dbReference type="EMBL" id="GAX16218.1"/>
    </source>
</evidence>
<dbReference type="AlphaFoldDB" id="A0A1Z5JR24"/>
<name>A0A1Z5JR24_FISSO</name>
<dbReference type="OrthoDB" id="43357at2759"/>
<evidence type="ECO:0000313" key="2">
    <source>
        <dbReference type="Proteomes" id="UP000198406"/>
    </source>
</evidence>
<organism evidence="1 2">
    <name type="scientific">Fistulifera solaris</name>
    <name type="common">Oleaginous diatom</name>
    <dbReference type="NCBI Taxonomy" id="1519565"/>
    <lineage>
        <taxon>Eukaryota</taxon>
        <taxon>Sar</taxon>
        <taxon>Stramenopiles</taxon>
        <taxon>Ochrophyta</taxon>
        <taxon>Bacillariophyta</taxon>
        <taxon>Bacillariophyceae</taxon>
        <taxon>Bacillariophycidae</taxon>
        <taxon>Naviculales</taxon>
        <taxon>Naviculaceae</taxon>
        <taxon>Fistulifera</taxon>
    </lineage>
</organism>
<sequence length="135" mass="14440">MPALSEDFLENDLVGIRYDAAKEPRLCAVMQYGEVAPLCIRADDSETDLFFDPREVSSGIWKSVTDDMVTGTFGEGFYGQRPVPSLGGGPGYGAQADELWTVTEDQIDAVRAAGIDLPVLDVGISHGEKARGGSL</sequence>
<keyword evidence="2" id="KW-1185">Reference proteome</keyword>
<comment type="caution">
    <text evidence="1">The sequence shown here is derived from an EMBL/GenBank/DDBJ whole genome shotgun (WGS) entry which is preliminary data.</text>
</comment>